<dbReference type="AlphaFoldDB" id="A0ABD3PLT2"/>
<organism evidence="1 2">
    <name type="scientific">Cyclotella atomus</name>
    <dbReference type="NCBI Taxonomy" id="382360"/>
    <lineage>
        <taxon>Eukaryota</taxon>
        <taxon>Sar</taxon>
        <taxon>Stramenopiles</taxon>
        <taxon>Ochrophyta</taxon>
        <taxon>Bacillariophyta</taxon>
        <taxon>Coscinodiscophyceae</taxon>
        <taxon>Thalassiosirophycidae</taxon>
        <taxon>Stephanodiscales</taxon>
        <taxon>Stephanodiscaceae</taxon>
        <taxon>Cyclotella</taxon>
    </lineage>
</organism>
<reference evidence="1 2" key="1">
    <citation type="submission" date="2024-10" db="EMBL/GenBank/DDBJ databases">
        <title>Updated reference genomes for cyclostephanoid diatoms.</title>
        <authorList>
            <person name="Roberts W.R."/>
            <person name="Alverson A.J."/>
        </authorList>
    </citation>
    <scope>NUCLEOTIDE SEQUENCE [LARGE SCALE GENOMIC DNA]</scope>
    <source>
        <strain evidence="1 2">AJA010-31</strain>
    </source>
</reference>
<evidence type="ECO:0000313" key="2">
    <source>
        <dbReference type="Proteomes" id="UP001530400"/>
    </source>
</evidence>
<name>A0ABD3PLT2_9STRA</name>
<comment type="caution">
    <text evidence="1">The sequence shown here is derived from an EMBL/GenBank/DDBJ whole genome shotgun (WGS) entry which is preliminary data.</text>
</comment>
<accession>A0ABD3PLT2</accession>
<protein>
    <submittedName>
        <fullName evidence="1">Uncharacterized protein</fullName>
    </submittedName>
</protein>
<sequence length="219" mass="24048">MCTSIQSTRSFNAKRRYNDISVMPSLPVTTTTAAATTKGQKRRRVSLERAVSFNSQVNLRCVFTSSNDVDSSWIDADELRQMKDSSRRLAKCHYINGVRSQASSSAPAASSSPVRYETNGDSLRGMEHITDLSMGKLRQAAKNEAIKSVNEEQCRQLLVKALSCASTSESVALSTDGFRVDTAELSNVYSQKTKASLMYAKQLAEEDARVAAEILAQDM</sequence>
<proteinExistence type="predicted"/>
<evidence type="ECO:0000313" key="1">
    <source>
        <dbReference type="EMBL" id="KAL3788722.1"/>
    </source>
</evidence>
<dbReference type="EMBL" id="JALLPJ020000552">
    <property type="protein sequence ID" value="KAL3788722.1"/>
    <property type="molecule type" value="Genomic_DNA"/>
</dbReference>
<dbReference type="Proteomes" id="UP001530400">
    <property type="component" value="Unassembled WGS sequence"/>
</dbReference>
<gene>
    <name evidence="1" type="ORF">ACHAWO_002718</name>
</gene>
<keyword evidence="2" id="KW-1185">Reference proteome</keyword>